<dbReference type="PROSITE" id="PS00137">
    <property type="entry name" value="SUBTILASE_HIS"/>
    <property type="match status" value="1"/>
</dbReference>
<dbReference type="GO" id="GO:0006508">
    <property type="term" value="P:proteolysis"/>
    <property type="evidence" value="ECO:0007669"/>
    <property type="project" value="UniProtKB-KW"/>
</dbReference>
<comment type="caution">
    <text evidence="7">The sequence shown here is derived from an EMBL/GenBank/DDBJ whole genome shotgun (WGS) entry which is preliminary data.</text>
</comment>
<dbReference type="PROSITE" id="PS00138">
    <property type="entry name" value="SUBTILASE_SER"/>
    <property type="match status" value="1"/>
</dbReference>
<dbReference type="PROSITE" id="PS51892">
    <property type="entry name" value="SUBTILASE"/>
    <property type="match status" value="1"/>
</dbReference>
<evidence type="ECO:0000256" key="2">
    <source>
        <dbReference type="ARBA" id="ARBA00022670"/>
    </source>
</evidence>
<dbReference type="Gene3D" id="3.40.50.200">
    <property type="entry name" value="Peptidase S8/S53 domain"/>
    <property type="match status" value="1"/>
</dbReference>
<feature type="active site" description="Charge relay system" evidence="5">
    <location>
        <position position="264"/>
    </location>
</feature>
<keyword evidence="8" id="KW-1185">Reference proteome</keyword>
<evidence type="ECO:0000313" key="7">
    <source>
        <dbReference type="EMBL" id="CAF9923156.1"/>
    </source>
</evidence>
<dbReference type="InterPro" id="IPR051048">
    <property type="entry name" value="Peptidase_S8/S53_subtilisin"/>
</dbReference>
<dbReference type="AlphaFoldDB" id="A0A8H3FBX6"/>
<dbReference type="InterPro" id="IPR015500">
    <property type="entry name" value="Peptidase_S8_subtilisin-rel"/>
</dbReference>
<dbReference type="InterPro" id="IPR008979">
    <property type="entry name" value="Galactose-bd-like_sf"/>
</dbReference>
<sequence length="686" mass="73870">MSNTGLPVDAEIIEVNGQVIDPSEHYAQDAKNTNHIIVTVKDVLNDDQKAELSKLQVELLEDLGNHNLLCRYRRPNLQPIRGLDFIKQVDVYRNLFKIPDVLLDLIQELKGTPESATAAFPIDVMVHQGVEDLEALADQISKTAEVDRSRMELMPGKIRLEASLGKLRTIAGDDRIRVIEEVVTPVLFDDQAKRIVLASSPDPKISEFRGKGQTIAVFDSGFDLGSVDECHPALIGQVQKLIPVGRAKDQSKTEVQKVDDPKGHGTHVCGVIVGKEIDTSQGSVGGVAQDARVVLSSLEDSNEDVMAVDSIGELFKEPYVKYDARIHSNSWGDGLGIGKRQRPYGTAAAGIDDFVRTNPDALVCFSAGNNNLSMIQQGTQNRCVGSQAAAKNCLTVGASGSTRIIFDSKNGKSDRLDPDQIYPGGSRGPTAENRVKPDVVALGYNIFSAHSRHPRSANNSAAEATSEAYPKTLWKVRTGTSQATPLVSGCAAILRQILQSKGSQSPPAALLKALIVNGADQLPNIDIAAQGFGRVNMQSSIAMIQSSPIIASEISASPLPSLGSTLIRSPLKQGEKLEFTLAPEKLSDDAELKITMVYNDLPGRAIQNNLNLAVLDGATGVTRQGGISEDKIDLQNNIEQVVWFPAPKSPVIVRVTAQKIFDKSEQDFALAWSISAPYKGGNIGVV</sequence>
<dbReference type="Pfam" id="PF00082">
    <property type="entry name" value="Peptidase_S8"/>
    <property type="match status" value="1"/>
</dbReference>
<gene>
    <name evidence="7" type="ORF">HETSPECPRED_005255</name>
</gene>
<evidence type="ECO:0000313" key="8">
    <source>
        <dbReference type="Proteomes" id="UP000664521"/>
    </source>
</evidence>
<keyword evidence="2 5" id="KW-0645">Protease</keyword>
<dbReference type="CDD" id="cd04842">
    <property type="entry name" value="Peptidases_S8_Kp43_protease"/>
    <property type="match status" value="1"/>
</dbReference>
<evidence type="ECO:0000256" key="4">
    <source>
        <dbReference type="ARBA" id="ARBA00022825"/>
    </source>
</evidence>
<evidence type="ECO:0000259" key="6">
    <source>
        <dbReference type="Pfam" id="PF00082"/>
    </source>
</evidence>
<dbReference type="OrthoDB" id="10256524at2759"/>
<dbReference type="PANTHER" id="PTHR43399:SF4">
    <property type="entry name" value="CELL WALL-ASSOCIATED PROTEASE"/>
    <property type="match status" value="1"/>
</dbReference>
<protein>
    <recommendedName>
        <fullName evidence="6">Peptidase S8/S53 domain-containing protein</fullName>
    </recommendedName>
</protein>
<dbReference type="SUPFAM" id="SSF52743">
    <property type="entry name" value="Subtilisin-like"/>
    <property type="match status" value="1"/>
</dbReference>
<evidence type="ECO:0000256" key="3">
    <source>
        <dbReference type="ARBA" id="ARBA00022801"/>
    </source>
</evidence>
<keyword evidence="3 5" id="KW-0378">Hydrolase</keyword>
<comment type="similarity">
    <text evidence="1 5">Belongs to the peptidase S8 family.</text>
</comment>
<dbReference type="InterPro" id="IPR036852">
    <property type="entry name" value="Peptidase_S8/S53_dom_sf"/>
</dbReference>
<dbReference type="Gene3D" id="2.60.120.380">
    <property type="match status" value="1"/>
</dbReference>
<evidence type="ECO:0000256" key="5">
    <source>
        <dbReference type="PROSITE-ProRule" id="PRU01240"/>
    </source>
</evidence>
<dbReference type="InterPro" id="IPR023828">
    <property type="entry name" value="Peptidase_S8_Ser-AS"/>
</dbReference>
<organism evidence="7 8">
    <name type="scientific">Heterodermia speciosa</name>
    <dbReference type="NCBI Taxonomy" id="116794"/>
    <lineage>
        <taxon>Eukaryota</taxon>
        <taxon>Fungi</taxon>
        <taxon>Dikarya</taxon>
        <taxon>Ascomycota</taxon>
        <taxon>Pezizomycotina</taxon>
        <taxon>Lecanoromycetes</taxon>
        <taxon>OSLEUM clade</taxon>
        <taxon>Lecanoromycetidae</taxon>
        <taxon>Caliciales</taxon>
        <taxon>Physciaceae</taxon>
        <taxon>Heterodermia</taxon>
    </lineage>
</organism>
<dbReference type="EMBL" id="CAJPDS010000032">
    <property type="protein sequence ID" value="CAF9923156.1"/>
    <property type="molecule type" value="Genomic_DNA"/>
</dbReference>
<dbReference type="InterPro" id="IPR034058">
    <property type="entry name" value="TagA/B/C/D_pept_dom"/>
</dbReference>
<accession>A0A8H3FBX6</accession>
<feature type="active site" description="Charge relay system" evidence="5">
    <location>
        <position position="481"/>
    </location>
</feature>
<feature type="active site" description="Charge relay system" evidence="5">
    <location>
        <position position="219"/>
    </location>
</feature>
<keyword evidence="4 5" id="KW-0720">Serine protease</keyword>
<name>A0A8H3FBX6_9LECA</name>
<dbReference type="InterPro" id="IPR000209">
    <property type="entry name" value="Peptidase_S8/S53_dom"/>
</dbReference>
<proteinExistence type="inferred from homology"/>
<feature type="domain" description="Peptidase S8/S53" evidence="6">
    <location>
        <begin position="210"/>
        <end position="533"/>
    </location>
</feature>
<evidence type="ECO:0000256" key="1">
    <source>
        <dbReference type="ARBA" id="ARBA00011073"/>
    </source>
</evidence>
<reference evidence="7" key="1">
    <citation type="submission" date="2021-03" db="EMBL/GenBank/DDBJ databases">
        <authorList>
            <person name="Tagirdzhanova G."/>
        </authorList>
    </citation>
    <scope>NUCLEOTIDE SEQUENCE</scope>
</reference>
<dbReference type="GO" id="GO:0004252">
    <property type="term" value="F:serine-type endopeptidase activity"/>
    <property type="evidence" value="ECO:0007669"/>
    <property type="project" value="UniProtKB-UniRule"/>
</dbReference>
<dbReference type="SUPFAM" id="SSF49785">
    <property type="entry name" value="Galactose-binding domain-like"/>
    <property type="match status" value="1"/>
</dbReference>
<dbReference type="Proteomes" id="UP000664521">
    <property type="component" value="Unassembled WGS sequence"/>
</dbReference>
<dbReference type="PANTHER" id="PTHR43399">
    <property type="entry name" value="SUBTILISIN-RELATED"/>
    <property type="match status" value="1"/>
</dbReference>
<dbReference type="PRINTS" id="PR00723">
    <property type="entry name" value="SUBTILISIN"/>
</dbReference>
<dbReference type="InterPro" id="IPR022398">
    <property type="entry name" value="Peptidase_S8_His-AS"/>
</dbReference>